<name>A0ABR5PDE1_9LACO</name>
<keyword evidence="2" id="KW-1133">Transmembrane helix</keyword>
<comment type="caution">
    <text evidence="3">The sequence shown here is derived from an EMBL/GenBank/DDBJ whole genome shotgun (WGS) entry which is preliminary data.</text>
</comment>
<evidence type="ECO:0000256" key="1">
    <source>
        <dbReference type="SAM" id="MobiDB-lite"/>
    </source>
</evidence>
<keyword evidence="4" id="KW-1185">Reference proteome</keyword>
<reference evidence="3 4" key="1">
    <citation type="journal article" date="2015" name="Genome Announc.">
        <title>Expanding the biotechnology potential of lactobacilli through comparative genomics of 213 strains and associated genera.</title>
        <authorList>
            <person name="Sun Z."/>
            <person name="Harris H.M."/>
            <person name="McCann A."/>
            <person name="Guo C."/>
            <person name="Argimon S."/>
            <person name="Zhang W."/>
            <person name="Yang X."/>
            <person name="Jeffery I.B."/>
            <person name="Cooney J.C."/>
            <person name="Kagawa T.F."/>
            <person name="Liu W."/>
            <person name="Song Y."/>
            <person name="Salvetti E."/>
            <person name="Wrobel A."/>
            <person name="Rasinkangas P."/>
            <person name="Parkhill J."/>
            <person name="Rea M.C."/>
            <person name="O'Sullivan O."/>
            <person name="Ritari J."/>
            <person name="Douillard F.P."/>
            <person name="Paul Ross R."/>
            <person name="Yang R."/>
            <person name="Briner A.E."/>
            <person name="Felis G.E."/>
            <person name="de Vos W.M."/>
            <person name="Barrangou R."/>
            <person name="Klaenhammer T.R."/>
            <person name="Caufield P.W."/>
            <person name="Cui Y."/>
            <person name="Zhang H."/>
            <person name="O'Toole P.W."/>
        </authorList>
    </citation>
    <scope>NUCLEOTIDE SEQUENCE [LARGE SCALE GENOMIC DNA]</scope>
    <source>
        <strain evidence="3 4">DSM 19907</strain>
    </source>
</reference>
<sequence length="178" mass="19636">MKADIVARISLGTRSDKVAITGAIIIFKPNIQIQYIIPIAQALLKTPIKNNESPPTKPPPTTQGVRRPNTERVRSERFPNSRLEINEAIAVAALSTPKIAVEALGPTKSFKCCGSKTAETIASPPIHRRANTKKLSENLIRFPLLILLISGSLLIDSTDAFTCFFIVIFLFFRIKNLQ</sequence>
<proteinExistence type="predicted"/>
<evidence type="ECO:0000256" key="2">
    <source>
        <dbReference type="SAM" id="Phobius"/>
    </source>
</evidence>
<dbReference type="EMBL" id="AZEI01000060">
    <property type="protein sequence ID" value="KRL16733.1"/>
    <property type="molecule type" value="Genomic_DNA"/>
</dbReference>
<evidence type="ECO:0000313" key="3">
    <source>
        <dbReference type="EMBL" id="KRL16733.1"/>
    </source>
</evidence>
<keyword evidence="2" id="KW-0812">Transmembrane</keyword>
<feature type="region of interest" description="Disordered" evidence="1">
    <location>
        <begin position="48"/>
        <end position="75"/>
    </location>
</feature>
<feature type="transmembrane region" description="Helical" evidence="2">
    <location>
        <begin position="144"/>
        <end position="172"/>
    </location>
</feature>
<accession>A0ABR5PDE1</accession>
<organism evidence="3 4">
    <name type="scientific">Lentilactobacillus rapi DSM 19907 = JCM 15042</name>
    <dbReference type="NCBI Taxonomy" id="1423795"/>
    <lineage>
        <taxon>Bacteria</taxon>
        <taxon>Bacillati</taxon>
        <taxon>Bacillota</taxon>
        <taxon>Bacilli</taxon>
        <taxon>Lactobacillales</taxon>
        <taxon>Lactobacillaceae</taxon>
        <taxon>Lentilactobacillus</taxon>
    </lineage>
</organism>
<keyword evidence="2" id="KW-0472">Membrane</keyword>
<gene>
    <name evidence="3" type="ORF">FD12_GL002588</name>
</gene>
<dbReference type="Proteomes" id="UP000051977">
    <property type="component" value="Unassembled WGS sequence"/>
</dbReference>
<protein>
    <submittedName>
        <fullName evidence="3">Uncharacterized protein</fullName>
    </submittedName>
</protein>
<evidence type="ECO:0000313" key="4">
    <source>
        <dbReference type="Proteomes" id="UP000051977"/>
    </source>
</evidence>